<dbReference type="Pfam" id="PF00795">
    <property type="entry name" value="CN_hydrolase"/>
    <property type="match status" value="1"/>
</dbReference>
<dbReference type="InterPro" id="IPR036526">
    <property type="entry name" value="C-N_Hydrolase_sf"/>
</dbReference>
<accession>A0ABR0SQY2</accession>
<dbReference type="CDD" id="cd07197">
    <property type="entry name" value="nitrilase"/>
    <property type="match status" value="1"/>
</dbReference>
<dbReference type="PROSITE" id="PS50263">
    <property type="entry name" value="CN_HYDROLASE"/>
    <property type="match status" value="1"/>
</dbReference>
<proteinExistence type="predicted"/>
<evidence type="ECO:0000313" key="3">
    <source>
        <dbReference type="Proteomes" id="UP001338125"/>
    </source>
</evidence>
<dbReference type="EMBL" id="JAVFKD010000012">
    <property type="protein sequence ID" value="KAK5994171.1"/>
    <property type="molecule type" value="Genomic_DNA"/>
</dbReference>
<gene>
    <name evidence="2" type="ORF">PT974_07613</name>
</gene>
<feature type="domain" description="CN hydrolase" evidence="1">
    <location>
        <begin position="632"/>
        <end position="898"/>
    </location>
</feature>
<dbReference type="Gene3D" id="3.60.110.10">
    <property type="entry name" value="Carbon-nitrogen hydrolase"/>
    <property type="match status" value="1"/>
</dbReference>
<dbReference type="PANTHER" id="PTHR10622">
    <property type="entry name" value="HET DOMAIN-CONTAINING PROTEIN"/>
    <property type="match status" value="1"/>
</dbReference>
<dbReference type="SUPFAM" id="SSF56317">
    <property type="entry name" value="Carbon-nitrogen hydrolase"/>
    <property type="match status" value="1"/>
</dbReference>
<comment type="caution">
    <text evidence="2">The sequence shown here is derived from an EMBL/GenBank/DDBJ whole genome shotgun (WGS) entry which is preliminary data.</text>
</comment>
<evidence type="ECO:0000259" key="1">
    <source>
        <dbReference type="PROSITE" id="PS50263"/>
    </source>
</evidence>
<dbReference type="Pfam" id="PF06985">
    <property type="entry name" value="HET"/>
    <property type="match status" value="1"/>
</dbReference>
<reference evidence="2 3" key="1">
    <citation type="submission" date="2024-01" db="EMBL/GenBank/DDBJ databases">
        <title>Complete genome of Cladobotryum mycophilum ATHUM6906.</title>
        <authorList>
            <person name="Christinaki A.C."/>
            <person name="Myridakis A.I."/>
            <person name="Kouvelis V.N."/>
        </authorList>
    </citation>
    <scope>NUCLEOTIDE SEQUENCE [LARGE SCALE GENOMIC DNA]</scope>
    <source>
        <strain evidence="2 3">ATHUM6906</strain>
    </source>
</reference>
<dbReference type="InterPro" id="IPR003010">
    <property type="entry name" value="C-N_Hydrolase"/>
</dbReference>
<sequence length="930" mass="104820">MRLLNTSTLKLHDFVGPNTPSYVILSHTWEEEEVLFHDIQNNAARSKKGYFKLVGCCRKALEDGFEWVWIDTCCIDKTSSAELSEAINSMYQWYANATICYAFLQDVAAKAATVEETKDQLHRLTAVYARLTAAAPENYDIWVRNEMGRLSISPGSKNVEVSEFAKSRWFTRGWTLQELLAPKVVEFYTSEWIEIGTKESLARRISAATGIPVRILRGEALSACSVAERMSWASARQTTREEDRAYCLLGLFDVNMPLLYGEGTKSFVRLQEQILKQEEDYSIFAWTLQHDCGQSLTGFLASSPSEFCNIVPQNLQLPTLVRPLPLLETATDYYHSEWEYLDPYTFTSQFRKSGESFYKGESYHVLYQKGYDRLRKHDFHRQSEKAIDWEPPELTSRGLRVSLPVRQPKNPELPAVAWINCEIDEGLVCILLQPASTRSSGLLGRHSSPWLISVDKALKADFVIEGLYLHPSGLIEDLDSNPSSIRPSLQSPWGRVRVVVPETKNYAAYVVHTYPTRGWSLDEFFFRDDPKVIGIIVFECARGQQVSRFEVYCGIVDGHAWCSISEDLDERTGEETEQLGGFFERRVAQVSSYFARFTDRTAKQALKMPGTVLATAIRKSPTAKGHPTAYTLRVEVYDSNKCDEWFACHDKPVSPKDNFEKAATEIRSAAVKGAQLAVLPEFHLTSWVPEHPNFAASCGDSVVYKGRYQELARELNIHIIPGTIIEPVETTTASGGRVVELHNLAHFIAATTGDILFTYQKKNLWHIERGVLTAGRKQPHKAFDVPLPGGGSVRVGMLVCWDLSFPEASRELAMDGAQLIVISAFWDMFGMDPRLLALNRQADVVYLDGVLLARAYENNSAIAFCNAWGQSQVTMPTLGSLGKLDPHIDDLILSEVDFDVLRLAEEHYKIRVDIGGEDWHYACRTIGPSK</sequence>
<dbReference type="PANTHER" id="PTHR10622:SF10">
    <property type="entry name" value="HET DOMAIN-CONTAINING PROTEIN"/>
    <property type="match status" value="1"/>
</dbReference>
<protein>
    <submittedName>
        <fullName evidence="2">Vegetative incompatibility protein HET-E-1</fullName>
    </submittedName>
</protein>
<dbReference type="Proteomes" id="UP001338125">
    <property type="component" value="Unassembled WGS sequence"/>
</dbReference>
<keyword evidence="3" id="KW-1185">Reference proteome</keyword>
<dbReference type="InterPro" id="IPR010730">
    <property type="entry name" value="HET"/>
</dbReference>
<evidence type="ECO:0000313" key="2">
    <source>
        <dbReference type="EMBL" id="KAK5994171.1"/>
    </source>
</evidence>
<organism evidence="2 3">
    <name type="scientific">Cladobotryum mycophilum</name>
    <dbReference type="NCBI Taxonomy" id="491253"/>
    <lineage>
        <taxon>Eukaryota</taxon>
        <taxon>Fungi</taxon>
        <taxon>Dikarya</taxon>
        <taxon>Ascomycota</taxon>
        <taxon>Pezizomycotina</taxon>
        <taxon>Sordariomycetes</taxon>
        <taxon>Hypocreomycetidae</taxon>
        <taxon>Hypocreales</taxon>
        <taxon>Hypocreaceae</taxon>
        <taxon>Cladobotryum</taxon>
    </lineage>
</organism>
<name>A0ABR0SQY2_9HYPO</name>